<name>A0ABR8LJ87_9ALTE</name>
<keyword evidence="2" id="KW-1185">Reference proteome</keyword>
<evidence type="ECO:0008006" key="3">
    <source>
        <dbReference type="Google" id="ProtNLM"/>
    </source>
</evidence>
<protein>
    <recommendedName>
        <fullName evidence="3">Integrase catalytic domain-containing protein</fullName>
    </recommendedName>
</protein>
<comment type="caution">
    <text evidence="1">The sequence shown here is derived from an EMBL/GenBank/DDBJ whole genome shotgun (WGS) entry which is preliminary data.</text>
</comment>
<evidence type="ECO:0000313" key="2">
    <source>
        <dbReference type="Proteomes" id="UP000624419"/>
    </source>
</evidence>
<evidence type="ECO:0000313" key="1">
    <source>
        <dbReference type="EMBL" id="MBD3584119.1"/>
    </source>
</evidence>
<dbReference type="Proteomes" id="UP000624419">
    <property type="component" value="Unassembled WGS sequence"/>
</dbReference>
<sequence length="58" mass="6718">MGITGRLPLTGYRSPNEAKRDVGYYLMNYYNWKRPHQFNDGLLSAEAEELAKKVSGFY</sequence>
<accession>A0ABR8LJ87</accession>
<organism evidence="1 2">
    <name type="scientific">Salinimonas profundi</name>
    <dbReference type="NCBI Taxonomy" id="2729140"/>
    <lineage>
        <taxon>Bacteria</taxon>
        <taxon>Pseudomonadati</taxon>
        <taxon>Pseudomonadota</taxon>
        <taxon>Gammaproteobacteria</taxon>
        <taxon>Alteromonadales</taxon>
        <taxon>Alteromonadaceae</taxon>
        <taxon>Alteromonas/Salinimonas group</taxon>
        <taxon>Salinimonas</taxon>
    </lineage>
</organism>
<proteinExistence type="predicted"/>
<dbReference type="EMBL" id="JABBXD010000001">
    <property type="protein sequence ID" value="MBD3584119.1"/>
    <property type="molecule type" value="Genomic_DNA"/>
</dbReference>
<gene>
    <name evidence="1" type="ORF">HHX48_00005</name>
</gene>
<reference evidence="1 2" key="1">
    <citation type="submission" date="2020-04" db="EMBL/GenBank/DDBJ databases">
        <title>Salinimonas sp. HHU 13199.</title>
        <authorList>
            <person name="Cui X."/>
            <person name="Zhang D."/>
        </authorList>
    </citation>
    <scope>NUCLEOTIDE SEQUENCE [LARGE SCALE GENOMIC DNA]</scope>
    <source>
        <strain evidence="1 2">HHU 13199</strain>
    </source>
</reference>